<keyword evidence="1" id="KW-1133">Transmembrane helix</keyword>
<dbReference type="GeneID" id="63692802"/>
<keyword evidence="1" id="KW-0812">Transmembrane</keyword>
<sequence length="80" mass="9822">MRAIASKTEHSRRTGFMFFFFFFFLSCFTSLSFRALMVSFRLLLPSDMYDSRRRWYVSLFQLRFVSDLQRLGYDRDSRCR</sequence>
<accession>A0A017SCZ9</accession>
<evidence type="ECO:0000313" key="2">
    <source>
        <dbReference type="EMBL" id="EYE94070.1"/>
    </source>
</evidence>
<evidence type="ECO:0000256" key="1">
    <source>
        <dbReference type="SAM" id="Phobius"/>
    </source>
</evidence>
<dbReference type="PROSITE" id="PS51257">
    <property type="entry name" value="PROKAR_LIPOPROTEIN"/>
    <property type="match status" value="1"/>
</dbReference>
<dbReference type="EMBL" id="KK088428">
    <property type="protein sequence ID" value="EYE94070.1"/>
    <property type="molecule type" value="Genomic_DNA"/>
</dbReference>
<dbReference type="Proteomes" id="UP000019804">
    <property type="component" value="Unassembled WGS sequence"/>
</dbReference>
<feature type="transmembrane region" description="Helical" evidence="1">
    <location>
        <begin position="16"/>
        <end position="44"/>
    </location>
</feature>
<organism evidence="2 3">
    <name type="scientific">Aspergillus ruber (strain CBS 135680)</name>
    <dbReference type="NCBI Taxonomy" id="1388766"/>
    <lineage>
        <taxon>Eukaryota</taxon>
        <taxon>Fungi</taxon>
        <taxon>Dikarya</taxon>
        <taxon>Ascomycota</taxon>
        <taxon>Pezizomycotina</taxon>
        <taxon>Eurotiomycetes</taxon>
        <taxon>Eurotiomycetidae</taxon>
        <taxon>Eurotiales</taxon>
        <taxon>Aspergillaceae</taxon>
        <taxon>Aspergillus</taxon>
        <taxon>Aspergillus subgen. Aspergillus</taxon>
    </lineage>
</organism>
<evidence type="ECO:0000313" key="3">
    <source>
        <dbReference type="Proteomes" id="UP000019804"/>
    </source>
</evidence>
<keyword evidence="1" id="KW-0472">Membrane</keyword>
<proteinExistence type="predicted"/>
<dbReference type="HOGENOM" id="CLU_2589320_0_0_1"/>
<dbReference type="AlphaFoldDB" id="A0A017SCZ9"/>
<dbReference type="RefSeq" id="XP_040637758.1">
    <property type="nucleotide sequence ID" value="XM_040777678.1"/>
</dbReference>
<reference evidence="3" key="1">
    <citation type="journal article" date="2014" name="Nat. Commun.">
        <title>Genomic adaptations of the halophilic Dead Sea filamentous fungus Eurotium rubrum.</title>
        <authorList>
            <person name="Kis-Papo T."/>
            <person name="Weig A.R."/>
            <person name="Riley R."/>
            <person name="Persoh D."/>
            <person name="Salamov A."/>
            <person name="Sun H."/>
            <person name="Lipzen A."/>
            <person name="Wasser S.P."/>
            <person name="Rambold G."/>
            <person name="Grigoriev I.V."/>
            <person name="Nevo E."/>
        </authorList>
    </citation>
    <scope>NUCLEOTIDE SEQUENCE [LARGE SCALE GENOMIC DNA]</scope>
    <source>
        <strain evidence="3">CBS 135680</strain>
    </source>
</reference>
<keyword evidence="3" id="KW-1185">Reference proteome</keyword>
<gene>
    <name evidence="2" type="ORF">EURHEDRAFT_106838</name>
</gene>
<name>A0A017SCZ9_ASPRC</name>
<protein>
    <submittedName>
        <fullName evidence="2">Uncharacterized protein</fullName>
    </submittedName>
</protein>